<reference evidence="1 2" key="1">
    <citation type="journal article" date="2006" name="Syst. Appl. Microbiol.">
        <title>Anoxybacillus amylolyticus sp. nov., a thermophilic amylase producing bacterium isolated from Mount Rittmann (Antarctica).</title>
        <authorList>
            <person name="Poli A."/>
            <person name="Esposito E."/>
            <person name="Lama L."/>
            <person name="Orlando P."/>
            <person name="Nicolaus G."/>
            <person name="de Appolonia F."/>
            <person name="Gambacorta A."/>
            <person name="Nicolaus B."/>
        </authorList>
    </citation>
    <scope>NUCLEOTIDE SEQUENCE [LARGE SCALE GENOMIC DNA]</scope>
    <source>
        <strain evidence="1 2">DSM 15939</strain>
    </source>
</reference>
<dbReference type="Proteomes" id="UP000076865">
    <property type="component" value="Chromosome"/>
</dbReference>
<organism evidence="1 2">
    <name type="scientific">Anoxybacteroides amylolyticum</name>
    <dbReference type="NCBI Taxonomy" id="294699"/>
    <lineage>
        <taxon>Bacteria</taxon>
        <taxon>Bacillati</taxon>
        <taxon>Bacillota</taxon>
        <taxon>Bacilli</taxon>
        <taxon>Bacillales</taxon>
        <taxon>Anoxybacillaceae</taxon>
        <taxon>Anoxybacteroides</taxon>
    </lineage>
</organism>
<evidence type="ECO:0000313" key="2">
    <source>
        <dbReference type="Proteomes" id="UP000076865"/>
    </source>
</evidence>
<name>A0A167T1H8_9BACL</name>
<dbReference type="PATRIC" id="fig|294699.3.peg.9"/>
<dbReference type="EMBL" id="CP015438">
    <property type="protein sequence ID" value="ANB59304.1"/>
    <property type="molecule type" value="Genomic_DNA"/>
</dbReference>
<evidence type="ECO:0000313" key="1">
    <source>
        <dbReference type="EMBL" id="ANB59304.1"/>
    </source>
</evidence>
<gene>
    <name evidence="1" type="ORF">GFC30_11</name>
</gene>
<keyword evidence="2" id="KW-1185">Reference proteome</keyword>
<proteinExistence type="predicted"/>
<protein>
    <submittedName>
        <fullName evidence="1">Uncharacterized protein</fullName>
    </submittedName>
</protein>
<accession>A0A167T1H8</accession>
<sequence>MGWVVIILIGYAPIIYRVYKRLDYLEKELERLRREMNNIS</sequence>
<dbReference type="AlphaFoldDB" id="A0A167T1H8"/>
<dbReference type="KEGG" id="aamy:GFC30_11"/>